<comment type="caution">
    <text evidence="6">The sequence shown here is derived from an EMBL/GenBank/DDBJ whole genome shotgun (WGS) entry which is preliminary data.</text>
</comment>
<evidence type="ECO:0000313" key="7">
    <source>
        <dbReference type="Proteomes" id="UP000539372"/>
    </source>
</evidence>
<gene>
    <name evidence="6" type="ORF">HH303_10110</name>
</gene>
<dbReference type="PANTHER" id="PTHR33337:SF33">
    <property type="entry name" value="CENP-V_GFA DOMAIN-CONTAINING PROTEIN"/>
    <property type="match status" value="1"/>
</dbReference>
<name>A0A7Y0E0A4_9PROT</name>
<keyword evidence="7" id="KW-1185">Reference proteome</keyword>
<comment type="similarity">
    <text evidence="1">Belongs to the Gfa family.</text>
</comment>
<dbReference type="RefSeq" id="WP_169625222.1">
    <property type="nucleotide sequence ID" value="NZ_JABBNT010000003.1"/>
</dbReference>
<reference evidence="6 7" key="1">
    <citation type="submission" date="2020-04" db="EMBL/GenBank/DDBJ databases">
        <title>Rhodospirillaceae bacterium KN72 isolated from deep sea.</title>
        <authorList>
            <person name="Zhang D.-C."/>
        </authorList>
    </citation>
    <scope>NUCLEOTIDE SEQUENCE [LARGE SCALE GENOMIC DNA]</scope>
    <source>
        <strain evidence="6 7">KN72</strain>
    </source>
</reference>
<evidence type="ECO:0000256" key="4">
    <source>
        <dbReference type="ARBA" id="ARBA00023239"/>
    </source>
</evidence>
<dbReference type="PROSITE" id="PS51891">
    <property type="entry name" value="CENP_V_GFA"/>
    <property type="match status" value="1"/>
</dbReference>
<evidence type="ECO:0000256" key="1">
    <source>
        <dbReference type="ARBA" id="ARBA00005495"/>
    </source>
</evidence>
<accession>A0A7Y0E0A4</accession>
<dbReference type="EMBL" id="JABBNT010000003">
    <property type="protein sequence ID" value="NMM44831.1"/>
    <property type="molecule type" value="Genomic_DNA"/>
</dbReference>
<keyword evidence="4" id="KW-0456">Lyase</keyword>
<evidence type="ECO:0000259" key="5">
    <source>
        <dbReference type="PROSITE" id="PS51891"/>
    </source>
</evidence>
<evidence type="ECO:0000256" key="2">
    <source>
        <dbReference type="ARBA" id="ARBA00022723"/>
    </source>
</evidence>
<feature type="domain" description="CENP-V/GFA" evidence="5">
    <location>
        <begin position="9"/>
        <end position="128"/>
    </location>
</feature>
<keyword evidence="3" id="KW-0862">Zinc</keyword>
<sequence length="164" mass="18118">MSVKAGEILKGRCTCGAVQFRLEGPPMVVHACHCTWCQRETGTAFAHNAMIEMERVFLEQGEPETIDTPSASGKGQKVVRCPHCKVAVWSHYPTLGTHAAFVRVGTLEQPARLPPDAHIFTESKVPWLTLPEGIPAFPIYYDRESFLSAEVLARQTAVWQKANG</sequence>
<dbReference type="SUPFAM" id="SSF51316">
    <property type="entry name" value="Mss4-like"/>
    <property type="match status" value="1"/>
</dbReference>
<dbReference type="GO" id="GO:0046872">
    <property type="term" value="F:metal ion binding"/>
    <property type="evidence" value="ECO:0007669"/>
    <property type="project" value="UniProtKB-KW"/>
</dbReference>
<evidence type="ECO:0000313" key="6">
    <source>
        <dbReference type="EMBL" id="NMM44831.1"/>
    </source>
</evidence>
<dbReference type="Gene3D" id="3.90.1590.10">
    <property type="entry name" value="glutathione-dependent formaldehyde- activating enzyme (gfa)"/>
    <property type="match status" value="1"/>
</dbReference>
<dbReference type="PANTHER" id="PTHR33337">
    <property type="entry name" value="GFA DOMAIN-CONTAINING PROTEIN"/>
    <property type="match status" value="1"/>
</dbReference>
<dbReference type="AlphaFoldDB" id="A0A7Y0E0A4"/>
<evidence type="ECO:0000256" key="3">
    <source>
        <dbReference type="ARBA" id="ARBA00022833"/>
    </source>
</evidence>
<dbReference type="Pfam" id="PF04828">
    <property type="entry name" value="GFA"/>
    <property type="match status" value="1"/>
</dbReference>
<dbReference type="InterPro" id="IPR011057">
    <property type="entry name" value="Mss4-like_sf"/>
</dbReference>
<organism evidence="6 7">
    <name type="scientific">Pacificispira spongiicola</name>
    <dbReference type="NCBI Taxonomy" id="2729598"/>
    <lineage>
        <taxon>Bacteria</taxon>
        <taxon>Pseudomonadati</taxon>
        <taxon>Pseudomonadota</taxon>
        <taxon>Alphaproteobacteria</taxon>
        <taxon>Rhodospirillales</taxon>
        <taxon>Rhodospirillaceae</taxon>
        <taxon>Pacificispira</taxon>
    </lineage>
</organism>
<dbReference type="GO" id="GO:0016846">
    <property type="term" value="F:carbon-sulfur lyase activity"/>
    <property type="evidence" value="ECO:0007669"/>
    <property type="project" value="InterPro"/>
</dbReference>
<proteinExistence type="inferred from homology"/>
<keyword evidence="2" id="KW-0479">Metal-binding</keyword>
<protein>
    <submittedName>
        <fullName evidence="6">GFA family protein</fullName>
    </submittedName>
</protein>
<dbReference type="InterPro" id="IPR006913">
    <property type="entry name" value="CENP-V/GFA"/>
</dbReference>
<dbReference type="Proteomes" id="UP000539372">
    <property type="component" value="Unassembled WGS sequence"/>
</dbReference>